<gene>
    <name evidence="2" type="ORF">Scep_013056</name>
</gene>
<keyword evidence="1" id="KW-0732">Signal</keyword>
<evidence type="ECO:0000313" key="3">
    <source>
        <dbReference type="Proteomes" id="UP001419268"/>
    </source>
</evidence>
<name>A0AAP0JGA2_9MAGN</name>
<dbReference type="Proteomes" id="UP001419268">
    <property type="component" value="Unassembled WGS sequence"/>
</dbReference>
<sequence>MALGAAAPRSKSYAYSSLYNAIFDHLEIEFAFARMCQQCNLSNIVVKQAPTGASVKGKNEYKVTVTNNCACVQQDLMLNCKGFDTTLDPAPIIFHKIDGETCVVNNGDPISNTTPITFNYAWDFTFDLSPKSSTVKC</sequence>
<protein>
    <submittedName>
        <fullName evidence="2">Uncharacterized protein</fullName>
    </submittedName>
</protein>
<dbReference type="InterPro" id="IPR040361">
    <property type="entry name" value="TPD1"/>
</dbReference>
<dbReference type="Pfam" id="PF24068">
    <property type="entry name" value="TPD1_C"/>
    <property type="match status" value="1"/>
</dbReference>
<proteinExistence type="predicted"/>
<comment type="caution">
    <text evidence="2">The sequence shown here is derived from an EMBL/GenBank/DDBJ whole genome shotgun (WGS) entry which is preliminary data.</text>
</comment>
<reference evidence="2 3" key="1">
    <citation type="submission" date="2024-01" db="EMBL/GenBank/DDBJ databases">
        <title>Genome assemblies of Stephania.</title>
        <authorList>
            <person name="Yang L."/>
        </authorList>
    </citation>
    <scope>NUCLEOTIDE SEQUENCE [LARGE SCALE GENOMIC DNA]</scope>
    <source>
        <strain evidence="2">JXDWG</strain>
        <tissue evidence="2">Leaf</tissue>
    </source>
</reference>
<dbReference type="PANTHER" id="PTHR33184">
    <property type="entry name" value="PROTEIN TAPETUM DETERMINANT 1-LIKE-RELATED"/>
    <property type="match status" value="1"/>
</dbReference>
<evidence type="ECO:0000313" key="2">
    <source>
        <dbReference type="EMBL" id="KAK9133528.1"/>
    </source>
</evidence>
<organism evidence="2 3">
    <name type="scientific">Stephania cephalantha</name>
    <dbReference type="NCBI Taxonomy" id="152367"/>
    <lineage>
        <taxon>Eukaryota</taxon>
        <taxon>Viridiplantae</taxon>
        <taxon>Streptophyta</taxon>
        <taxon>Embryophyta</taxon>
        <taxon>Tracheophyta</taxon>
        <taxon>Spermatophyta</taxon>
        <taxon>Magnoliopsida</taxon>
        <taxon>Ranunculales</taxon>
        <taxon>Menispermaceae</taxon>
        <taxon>Menispermoideae</taxon>
        <taxon>Cissampelideae</taxon>
        <taxon>Stephania</taxon>
    </lineage>
</organism>
<dbReference type="PANTHER" id="PTHR33184:SF72">
    <property type="entry name" value="BETA-1,3-N-ACETYLGLUCOSAMINYLTRANSFERASE FAMILY PROTEIN"/>
    <property type="match status" value="1"/>
</dbReference>
<accession>A0AAP0JGA2</accession>
<dbReference type="AlphaFoldDB" id="A0AAP0JGA2"/>
<evidence type="ECO:0000256" key="1">
    <source>
        <dbReference type="ARBA" id="ARBA00022729"/>
    </source>
</evidence>
<keyword evidence="3" id="KW-1185">Reference proteome</keyword>
<dbReference type="EMBL" id="JBBNAG010000005">
    <property type="protein sequence ID" value="KAK9133528.1"/>
    <property type="molecule type" value="Genomic_DNA"/>
</dbReference>
<dbReference type="GO" id="GO:0001709">
    <property type="term" value="P:cell fate determination"/>
    <property type="evidence" value="ECO:0007669"/>
    <property type="project" value="TreeGrafter"/>
</dbReference>